<keyword evidence="3" id="KW-0175">Coiled coil</keyword>
<evidence type="ECO:0000256" key="3">
    <source>
        <dbReference type="SAM" id="Coils"/>
    </source>
</evidence>
<proteinExistence type="inferred from homology"/>
<reference evidence="6" key="1">
    <citation type="journal article" date="2013" name="Nature">
        <title>Pan genome of the phytoplankton Emiliania underpins its global distribution.</title>
        <authorList>
            <person name="Read B.A."/>
            <person name="Kegel J."/>
            <person name="Klute M.J."/>
            <person name="Kuo A."/>
            <person name="Lefebvre S.C."/>
            <person name="Maumus F."/>
            <person name="Mayer C."/>
            <person name="Miller J."/>
            <person name="Monier A."/>
            <person name="Salamov A."/>
            <person name="Young J."/>
            <person name="Aguilar M."/>
            <person name="Claverie J.M."/>
            <person name="Frickenhaus S."/>
            <person name="Gonzalez K."/>
            <person name="Herman E.K."/>
            <person name="Lin Y.C."/>
            <person name="Napier J."/>
            <person name="Ogata H."/>
            <person name="Sarno A.F."/>
            <person name="Shmutz J."/>
            <person name="Schroeder D."/>
            <person name="de Vargas C."/>
            <person name="Verret F."/>
            <person name="von Dassow P."/>
            <person name="Valentin K."/>
            <person name="Van de Peer Y."/>
            <person name="Wheeler G."/>
            <person name="Dacks J.B."/>
            <person name="Delwiche C.F."/>
            <person name="Dyhrman S.T."/>
            <person name="Glockner G."/>
            <person name="John U."/>
            <person name="Richards T."/>
            <person name="Worden A.Z."/>
            <person name="Zhang X."/>
            <person name="Grigoriev I.V."/>
            <person name="Allen A.E."/>
            <person name="Bidle K."/>
            <person name="Borodovsky M."/>
            <person name="Bowler C."/>
            <person name="Brownlee C."/>
            <person name="Cock J.M."/>
            <person name="Elias M."/>
            <person name="Gladyshev V.N."/>
            <person name="Groth M."/>
            <person name="Guda C."/>
            <person name="Hadaegh A."/>
            <person name="Iglesias-Rodriguez M.D."/>
            <person name="Jenkins J."/>
            <person name="Jones B.M."/>
            <person name="Lawson T."/>
            <person name="Leese F."/>
            <person name="Lindquist E."/>
            <person name="Lobanov A."/>
            <person name="Lomsadze A."/>
            <person name="Malik S.B."/>
            <person name="Marsh M.E."/>
            <person name="Mackinder L."/>
            <person name="Mock T."/>
            <person name="Mueller-Roeber B."/>
            <person name="Pagarete A."/>
            <person name="Parker M."/>
            <person name="Probert I."/>
            <person name="Quesneville H."/>
            <person name="Raines C."/>
            <person name="Rensing S.A."/>
            <person name="Riano-Pachon D.M."/>
            <person name="Richier S."/>
            <person name="Rokitta S."/>
            <person name="Shiraiwa Y."/>
            <person name="Soanes D.M."/>
            <person name="van der Giezen M."/>
            <person name="Wahlund T.M."/>
            <person name="Williams B."/>
            <person name="Wilson W."/>
            <person name="Wolfe G."/>
            <person name="Wurch L.L."/>
        </authorList>
    </citation>
    <scope>NUCLEOTIDE SEQUENCE</scope>
</reference>
<dbReference type="GO" id="GO:0006511">
    <property type="term" value="P:ubiquitin-dependent protein catabolic process"/>
    <property type="evidence" value="ECO:0007669"/>
    <property type="project" value="InterPro"/>
</dbReference>
<dbReference type="RefSeq" id="XP_005778480.1">
    <property type="nucleotide sequence ID" value="XM_005778423.1"/>
</dbReference>
<protein>
    <recommendedName>
        <fullName evidence="4">UBX domain-containing protein</fullName>
    </recommendedName>
</protein>
<feature type="domain" description="UBX" evidence="4">
    <location>
        <begin position="226"/>
        <end position="304"/>
    </location>
</feature>
<dbReference type="InterPro" id="IPR004854">
    <property type="entry name" value="Ufd1-like"/>
</dbReference>
<dbReference type="RefSeq" id="XP_005786128.1">
    <property type="nucleotide sequence ID" value="XM_005786071.1"/>
</dbReference>
<keyword evidence="6" id="KW-1185">Reference proteome</keyword>
<evidence type="ECO:0000259" key="4">
    <source>
        <dbReference type="PROSITE" id="PS50033"/>
    </source>
</evidence>
<dbReference type="Pfam" id="PF00789">
    <property type="entry name" value="UBX"/>
    <property type="match status" value="1"/>
</dbReference>
<evidence type="ECO:0000256" key="1">
    <source>
        <dbReference type="ARBA" id="ARBA00006043"/>
    </source>
</evidence>
<dbReference type="PaxDb" id="2903-EOD26051"/>
<organism evidence="5 6">
    <name type="scientific">Emiliania huxleyi (strain CCMP1516)</name>
    <dbReference type="NCBI Taxonomy" id="280463"/>
    <lineage>
        <taxon>Eukaryota</taxon>
        <taxon>Haptista</taxon>
        <taxon>Haptophyta</taxon>
        <taxon>Prymnesiophyceae</taxon>
        <taxon>Isochrysidales</taxon>
        <taxon>Noelaerhabdaceae</taxon>
        <taxon>Emiliania</taxon>
    </lineage>
</organism>
<dbReference type="OMA" id="HQKETAG"/>
<dbReference type="GO" id="GO:0034098">
    <property type="term" value="C:VCP-NPL4-UFD1 AAA ATPase complex"/>
    <property type="evidence" value="ECO:0007669"/>
    <property type="project" value="TreeGrafter"/>
</dbReference>
<dbReference type="GO" id="GO:0036503">
    <property type="term" value="P:ERAD pathway"/>
    <property type="evidence" value="ECO:0007669"/>
    <property type="project" value="TreeGrafter"/>
</dbReference>
<dbReference type="GeneID" id="17278970"/>
<dbReference type="InterPro" id="IPR042299">
    <property type="entry name" value="Ufd1-like_Nn"/>
</dbReference>
<evidence type="ECO:0000313" key="5">
    <source>
        <dbReference type="EnsemblProtists" id="EOD26051"/>
    </source>
</evidence>
<name>A0A0D3JRB6_EMIH1</name>
<dbReference type="Pfam" id="PF03152">
    <property type="entry name" value="UFD1_N1"/>
    <property type="match status" value="1"/>
</dbReference>
<dbReference type="Gene3D" id="2.40.40.50">
    <property type="entry name" value="Ubiquitin fusion degradation protein UFD1, N-terminal domain"/>
    <property type="match status" value="1"/>
</dbReference>
<dbReference type="HOGENOM" id="CLU_898423_0_0_1"/>
<dbReference type="InterPro" id="IPR055417">
    <property type="entry name" value="UFD1_N1"/>
</dbReference>
<reference evidence="5" key="2">
    <citation type="submission" date="2024-10" db="UniProtKB">
        <authorList>
            <consortium name="EnsemblProtists"/>
        </authorList>
    </citation>
    <scope>IDENTIFICATION</scope>
</reference>
<comment type="similarity">
    <text evidence="1">Belongs to the UFD1 family.</text>
</comment>
<dbReference type="GeneID" id="17271596"/>
<dbReference type="EnsemblProtists" id="EOD26051">
    <property type="protein sequence ID" value="EOD26051"/>
    <property type="gene ID" value="EMIHUDRAFT_237203"/>
</dbReference>
<dbReference type="EnsemblProtists" id="EOD33699">
    <property type="protein sequence ID" value="EOD33699"/>
    <property type="gene ID" value="EMIHUDRAFT_229442"/>
</dbReference>
<evidence type="ECO:0000313" key="6">
    <source>
        <dbReference type="Proteomes" id="UP000013827"/>
    </source>
</evidence>
<dbReference type="Proteomes" id="UP000013827">
    <property type="component" value="Unassembled WGS sequence"/>
</dbReference>
<sequence>MELDLDRAARRFAKDTSARAKEAASKREKLRAEREATRAIAARREAAKAAEEAAAAAAAAVEAEHRAADLERNRGVYYSEQLRPILSRAAEERGIVRRCDKAQLPPSAAASLSDASHNGVAAFEISVPATGAATHATLLDFGAPEGAIGLPEPLLRGSFARFQPVEQRFRLEVEDVKALLESELMRRTTLSVGDTILPEPAVSLIDTDLEADTSLLPLLSAGGVLLSIRCPDGSRCVRRLEPDAPLEAAFLLAEAGWVEQPGTAPLPPAFKLAAQFPRRVFARDGAAAVSLAAAGLGGAQEALLIELPSE</sequence>
<dbReference type="CDD" id="cd01767">
    <property type="entry name" value="UBX"/>
    <property type="match status" value="1"/>
</dbReference>
<dbReference type="GO" id="GO:0031593">
    <property type="term" value="F:polyubiquitin modification-dependent protein binding"/>
    <property type="evidence" value="ECO:0007669"/>
    <property type="project" value="TreeGrafter"/>
</dbReference>
<dbReference type="InterPro" id="IPR029071">
    <property type="entry name" value="Ubiquitin-like_domsf"/>
</dbReference>
<dbReference type="PANTHER" id="PTHR12555">
    <property type="entry name" value="UBIQUITIN FUSION DEGRADATON PROTEIN 1"/>
    <property type="match status" value="1"/>
</dbReference>
<dbReference type="InterPro" id="IPR001012">
    <property type="entry name" value="UBX_dom"/>
</dbReference>
<dbReference type="STRING" id="2903.R1FK29"/>
<accession>A0A0D3JRB6</accession>
<evidence type="ECO:0000256" key="2">
    <source>
        <dbReference type="ARBA" id="ARBA00022786"/>
    </source>
</evidence>
<keyword evidence="2" id="KW-0833">Ubl conjugation pathway</keyword>
<dbReference type="KEGG" id="ehx:EMIHUDRAFT_229442"/>
<dbReference type="eggNOG" id="ENOG502SRXE">
    <property type="taxonomic scope" value="Eukaryota"/>
</dbReference>
<dbReference type="PROSITE" id="PS50033">
    <property type="entry name" value="UBX"/>
    <property type="match status" value="1"/>
</dbReference>
<dbReference type="PANTHER" id="PTHR12555:SF13">
    <property type="entry name" value="UBIQUITIN RECOGNITION FACTOR IN ER-ASSOCIATED DEGRADATION PROTEIN 1"/>
    <property type="match status" value="1"/>
</dbReference>
<dbReference type="KEGG" id="ehx:EMIHUDRAFT_237203"/>
<dbReference type="Gene3D" id="3.10.20.90">
    <property type="entry name" value="Phosphatidylinositol 3-kinase Catalytic Subunit, Chain A, domain 1"/>
    <property type="match status" value="1"/>
</dbReference>
<dbReference type="AlphaFoldDB" id="A0A0D3JRB6"/>
<feature type="coiled-coil region" evidence="3">
    <location>
        <begin position="13"/>
        <end position="73"/>
    </location>
</feature>
<dbReference type="SUPFAM" id="SSF54236">
    <property type="entry name" value="Ubiquitin-like"/>
    <property type="match status" value="1"/>
</dbReference>